<protein>
    <submittedName>
        <fullName evidence="1">Uncharacterized protein</fullName>
    </submittedName>
</protein>
<proteinExistence type="predicted"/>
<dbReference type="EMBL" id="ML975416">
    <property type="protein sequence ID" value="KAF1829970.1"/>
    <property type="molecule type" value="Genomic_DNA"/>
</dbReference>
<reference evidence="1" key="1">
    <citation type="submission" date="2020-01" db="EMBL/GenBank/DDBJ databases">
        <authorList>
            <consortium name="DOE Joint Genome Institute"/>
            <person name="Haridas S."/>
            <person name="Albert R."/>
            <person name="Binder M."/>
            <person name="Bloem J."/>
            <person name="Labutti K."/>
            <person name="Salamov A."/>
            <person name="Andreopoulos B."/>
            <person name="Baker S.E."/>
            <person name="Barry K."/>
            <person name="Bills G."/>
            <person name="Bluhm B.H."/>
            <person name="Cannon C."/>
            <person name="Castanera R."/>
            <person name="Culley D.E."/>
            <person name="Daum C."/>
            <person name="Ezra D."/>
            <person name="Gonzalez J.B."/>
            <person name="Henrissat B."/>
            <person name="Kuo A."/>
            <person name="Liang C."/>
            <person name="Lipzen A."/>
            <person name="Lutzoni F."/>
            <person name="Magnuson J."/>
            <person name="Mondo S."/>
            <person name="Nolan M."/>
            <person name="Ohm R."/>
            <person name="Pangilinan J."/>
            <person name="Park H.-J."/>
            <person name="Ramirez L."/>
            <person name="Alfaro M."/>
            <person name="Sun H."/>
            <person name="Tritt A."/>
            <person name="Yoshinaga Y."/>
            <person name="Zwiers L.-H."/>
            <person name="Turgeon B.G."/>
            <person name="Goodwin S.B."/>
            <person name="Spatafora J.W."/>
            <person name="Crous P.W."/>
            <person name="Grigoriev I.V."/>
        </authorList>
    </citation>
    <scope>NUCLEOTIDE SEQUENCE</scope>
    <source>
        <strain evidence="1">P77</strain>
    </source>
</reference>
<dbReference type="AlphaFoldDB" id="A0A6A5K152"/>
<keyword evidence="2" id="KW-1185">Reference proteome</keyword>
<evidence type="ECO:0000313" key="2">
    <source>
        <dbReference type="Proteomes" id="UP000800040"/>
    </source>
</evidence>
<sequence length="81" mass="9384">MIMFGLDSDAYDNSTEEIAAEELYIRQWRKDGPLGLLINIISYIRTPTQHDRFRDAQRACNSLLHANTNTYLELVKPVVTR</sequence>
<dbReference type="Proteomes" id="UP000800040">
    <property type="component" value="Unassembled WGS sequence"/>
</dbReference>
<gene>
    <name evidence="1" type="ORF">BDW02DRAFT_125006</name>
</gene>
<organism evidence="1 2">
    <name type="scientific">Decorospora gaudefroyi</name>
    <dbReference type="NCBI Taxonomy" id="184978"/>
    <lineage>
        <taxon>Eukaryota</taxon>
        <taxon>Fungi</taxon>
        <taxon>Dikarya</taxon>
        <taxon>Ascomycota</taxon>
        <taxon>Pezizomycotina</taxon>
        <taxon>Dothideomycetes</taxon>
        <taxon>Pleosporomycetidae</taxon>
        <taxon>Pleosporales</taxon>
        <taxon>Pleosporineae</taxon>
        <taxon>Pleosporaceae</taxon>
        <taxon>Decorospora</taxon>
    </lineage>
</organism>
<name>A0A6A5K152_9PLEO</name>
<evidence type="ECO:0000313" key="1">
    <source>
        <dbReference type="EMBL" id="KAF1829970.1"/>
    </source>
</evidence>
<accession>A0A6A5K152</accession>
<dbReference type="OrthoDB" id="3693743at2759"/>